<evidence type="ECO:0000259" key="1">
    <source>
        <dbReference type="Pfam" id="PF26640"/>
    </source>
</evidence>
<organism evidence="2 3">
    <name type="scientific">Grifola frondosa</name>
    <name type="common">Maitake</name>
    <name type="synonym">Polyporus frondosus</name>
    <dbReference type="NCBI Taxonomy" id="5627"/>
    <lineage>
        <taxon>Eukaryota</taxon>
        <taxon>Fungi</taxon>
        <taxon>Dikarya</taxon>
        <taxon>Basidiomycota</taxon>
        <taxon>Agaricomycotina</taxon>
        <taxon>Agaricomycetes</taxon>
        <taxon>Polyporales</taxon>
        <taxon>Grifolaceae</taxon>
        <taxon>Grifola</taxon>
    </lineage>
</organism>
<dbReference type="PANTHER" id="PTHR10622:SF10">
    <property type="entry name" value="HET DOMAIN-CONTAINING PROTEIN"/>
    <property type="match status" value="1"/>
</dbReference>
<protein>
    <recommendedName>
        <fullName evidence="1">DUF8212 domain-containing protein</fullName>
    </recommendedName>
</protein>
<evidence type="ECO:0000313" key="2">
    <source>
        <dbReference type="EMBL" id="OBZ70062.1"/>
    </source>
</evidence>
<name>A0A1C7LZH1_GRIFR</name>
<sequence>MSWASKRRTTREEDRAYSLMGLFGVHMPTIYGEGSQAFIRLQHEIMKHSNDHSIFAWLGYEGQITTLSRFKFERKPLHSTTNYGFLASSPDLFAYANIAHVSYKEYMESFVIVDPLPEHSVTNHGIRMRLPVVPRKCSGYWAGLACAFDDGSKARGRGRSYICIWLQPCAGTINQYYRANKDLILVDEDLTRFATKDVYILQTSGRTLSDILNINLCLNSRLQDSRFQFTIEGAHNNDLELLTSIAGKKWQKTKMGLVVTMLLPLQIFAESKFDSAVFRGRVTGQIFAAVIGVDRVPAMRYCDGRVWLDILVEDEDNWLSTSSAEEREHRLKGMYEGSVLQLNPDHPRRRCSDKIMKRFGQGWLKMTVREQAQKGHYVVRLQMVEDNEH</sequence>
<gene>
    <name evidence="2" type="ORF">A0H81_09933</name>
</gene>
<feature type="domain" description="DUF8212" evidence="1">
    <location>
        <begin position="36"/>
        <end position="134"/>
    </location>
</feature>
<dbReference type="STRING" id="5627.A0A1C7LZH1"/>
<dbReference type="Pfam" id="PF26640">
    <property type="entry name" value="DUF8212"/>
    <property type="match status" value="1"/>
</dbReference>
<dbReference type="OrthoDB" id="2737057at2759"/>
<reference evidence="2 3" key="1">
    <citation type="submission" date="2016-03" db="EMBL/GenBank/DDBJ databases">
        <title>Whole genome sequencing of Grifola frondosa 9006-11.</title>
        <authorList>
            <person name="Min B."/>
            <person name="Park H."/>
            <person name="Kim J.-G."/>
            <person name="Cho H."/>
            <person name="Oh Y.-L."/>
            <person name="Kong W.-S."/>
            <person name="Choi I.-G."/>
        </authorList>
    </citation>
    <scope>NUCLEOTIDE SEQUENCE [LARGE SCALE GENOMIC DNA]</scope>
    <source>
        <strain evidence="2 3">9006-11</strain>
    </source>
</reference>
<dbReference type="Proteomes" id="UP000092993">
    <property type="component" value="Unassembled WGS sequence"/>
</dbReference>
<dbReference type="InterPro" id="IPR058525">
    <property type="entry name" value="DUF8212"/>
</dbReference>
<keyword evidence="3" id="KW-1185">Reference proteome</keyword>
<dbReference type="AlphaFoldDB" id="A0A1C7LZH1"/>
<dbReference type="PANTHER" id="PTHR10622">
    <property type="entry name" value="HET DOMAIN-CONTAINING PROTEIN"/>
    <property type="match status" value="1"/>
</dbReference>
<comment type="caution">
    <text evidence="2">The sequence shown here is derived from an EMBL/GenBank/DDBJ whole genome shotgun (WGS) entry which is preliminary data.</text>
</comment>
<proteinExistence type="predicted"/>
<accession>A0A1C7LZH1</accession>
<evidence type="ECO:0000313" key="3">
    <source>
        <dbReference type="Proteomes" id="UP000092993"/>
    </source>
</evidence>
<dbReference type="EMBL" id="LUGG01000014">
    <property type="protein sequence ID" value="OBZ70062.1"/>
    <property type="molecule type" value="Genomic_DNA"/>
</dbReference>